<proteinExistence type="predicted"/>
<reference evidence="1 2" key="1">
    <citation type="journal article" date="2021" name="Mar. Drugs">
        <title>Genome Reduction and Secondary Metabolism of the Marine Sponge-Associated Cyanobacterium Leptothoe.</title>
        <authorList>
            <person name="Konstantinou D."/>
            <person name="Popin R.V."/>
            <person name="Fewer D.P."/>
            <person name="Sivonen K."/>
            <person name="Gkelis S."/>
        </authorList>
    </citation>
    <scope>NUCLEOTIDE SEQUENCE [LARGE SCALE GENOMIC DNA]</scope>
    <source>
        <strain evidence="1 2">TAU-MAC 1615</strain>
    </source>
</reference>
<evidence type="ECO:0000313" key="1">
    <source>
        <dbReference type="EMBL" id="MBT9312809.1"/>
    </source>
</evidence>
<keyword evidence="2" id="KW-1185">Reference proteome</keyword>
<evidence type="ECO:0000313" key="2">
    <source>
        <dbReference type="Proteomes" id="UP001196661"/>
    </source>
</evidence>
<dbReference type="EMBL" id="JADOER010000010">
    <property type="protein sequence ID" value="MBT9312809.1"/>
    <property type="molecule type" value="Genomic_DNA"/>
</dbReference>
<protein>
    <submittedName>
        <fullName evidence="1">DUF1838 domain-containing protein</fullName>
    </submittedName>
</protein>
<dbReference type="Proteomes" id="UP001196661">
    <property type="component" value="Unassembled WGS sequence"/>
</dbReference>
<dbReference type="RefSeq" id="WP_215618713.1">
    <property type="nucleotide sequence ID" value="NZ_JADOER010000010.1"/>
</dbReference>
<name>A0ABS5Y633_9CYAN</name>
<sequence length="268" mass="30719">MANKEMFAAREWVKVRNATTEEESFLTWNGAVYAFIPGQPKHHLFNIVGMNVSRCLDNHDESWNFVSRELSFYLDPKTNEILHRWQNPWTGETVPVIHIANSPVQGRQPYAGEYGANVDGDFTTFAFDLFSTYPNPLAGDDRFLDYSPQEIYQAVELFKLTVPTKALRDPSITSISPVILGWERIGPWVPWMKMGSHPGHLIYSASGRKLAGFEELPGLLKEQIQDRIPVYRHAPKSSFSTDNITSWRYFKKHFEAYLAGKEFPLPDC</sequence>
<organism evidence="1 2">
    <name type="scientific">Leptothoe kymatousa TAU-MAC 1615</name>
    <dbReference type="NCBI Taxonomy" id="2364775"/>
    <lineage>
        <taxon>Bacteria</taxon>
        <taxon>Bacillati</taxon>
        <taxon>Cyanobacteriota</taxon>
        <taxon>Cyanophyceae</taxon>
        <taxon>Nodosilineales</taxon>
        <taxon>Cymatolegaceae</taxon>
        <taxon>Leptothoe</taxon>
        <taxon>Leptothoe kymatousa</taxon>
    </lineage>
</organism>
<comment type="caution">
    <text evidence="1">The sequence shown here is derived from an EMBL/GenBank/DDBJ whole genome shotgun (WGS) entry which is preliminary data.</text>
</comment>
<gene>
    <name evidence="1" type="ORF">IXB28_11370</name>
</gene>
<dbReference type="InterPro" id="IPR014990">
    <property type="entry name" value="DUF1838"/>
</dbReference>
<dbReference type="Pfam" id="PF08894">
    <property type="entry name" value="DUF1838"/>
    <property type="match status" value="1"/>
</dbReference>
<accession>A0ABS5Y633</accession>